<dbReference type="EMBL" id="JACBZS010000001">
    <property type="protein sequence ID" value="NYI72331.1"/>
    <property type="molecule type" value="Genomic_DNA"/>
</dbReference>
<dbReference type="PANTHER" id="PTHR10587">
    <property type="entry name" value="GLYCOSYL TRANSFERASE-RELATED"/>
    <property type="match status" value="1"/>
</dbReference>
<feature type="domain" description="NodB homology" evidence="5">
    <location>
        <begin position="317"/>
        <end position="493"/>
    </location>
</feature>
<proteinExistence type="predicted"/>
<evidence type="ECO:0000259" key="5">
    <source>
        <dbReference type="PROSITE" id="PS51677"/>
    </source>
</evidence>
<feature type="compositionally biased region" description="Basic and acidic residues" evidence="3">
    <location>
        <begin position="245"/>
        <end position="270"/>
    </location>
</feature>
<evidence type="ECO:0000256" key="3">
    <source>
        <dbReference type="SAM" id="MobiDB-lite"/>
    </source>
</evidence>
<dbReference type="GO" id="GO:0005975">
    <property type="term" value="P:carbohydrate metabolic process"/>
    <property type="evidence" value="ECO:0007669"/>
    <property type="project" value="InterPro"/>
</dbReference>
<evidence type="ECO:0000313" key="7">
    <source>
        <dbReference type="Proteomes" id="UP000527616"/>
    </source>
</evidence>
<evidence type="ECO:0000313" key="6">
    <source>
        <dbReference type="EMBL" id="NYI72331.1"/>
    </source>
</evidence>
<gene>
    <name evidence="6" type="ORF">GGQ54_002891</name>
</gene>
<dbReference type="SUPFAM" id="SSF88713">
    <property type="entry name" value="Glycoside hydrolase/deacetylase"/>
    <property type="match status" value="1"/>
</dbReference>
<dbReference type="Pfam" id="PF01522">
    <property type="entry name" value="Polysacc_deac_1"/>
    <property type="match status" value="1"/>
</dbReference>
<comment type="caution">
    <text evidence="6">The sequence shown here is derived from an EMBL/GenBank/DDBJ whole genome shotgun (WGS) entry which is preliminary data.</text>
</comment>
<dbReference type="GO" id="GO:0016020">
    <property type="term" value="C:membrane"/>
    <property type="evidence" value="ECO:0007669"/>
    <property type="project" value="TreeGrafter"/>
</dbReference>
<feature type="chain" id="PRO_5031509128" evidence="4">
    <location>
        <begin position="24"/>
        <end position="520"/>
    </location>
</feature>
<dbReference type="PANTHER" id="PTHR10587:SF133">
    <property type="entry name" value="CHITIN DEACETYLASE 1-RELATED"/>
    <property type="match status" value="1"/>
</dbReference>
<dbReference type="InterPro" id="IPR050248">
    <property type="entry name" value="Polysacc_deacetylase_ArnD"/>
</dbReference>
<feature type="signal peptide" evidence="4">
    <location>
        <begin position="1"/>
        <end position="23"/>
    </location>
</feature>
<keyword evidence="1" id="KW-0479">Metal-binding</keyword>
<keyword evidence="4" id="KW-0732">Signal</keyword>
<keyword evidence="7" id="KW-1185">Reference proteome</keyword>
<evidence type="ECO:0000256" key="2">
    <source>
        <dbReference type="ARBA" id="ARBA00022801"/>
    </source>
</evidence>
<name>A0A7Z0DBK8_9ACTN</name>
<sequence length="520" mass="54030">MAAPLAALVLGLVLSGCTGPSQGIVPGTPPQPGGQGGDEAAPVALAEVDRGLVGGLDEGKLSSKDAGVSDVAVPFDPDSRNLSLAVELATNKGLRNNAMANGTDYTQQWRVVGSSPKAVGIWLDTSSTVEGKPRKVPISVWYDRASDRGVAAPGLISLDGWPAFVSAVTDALPRDADAGAVGEALGQEAAPYGNGPAMGFDAEGNAVLAFRDDLVPGPVRVPRAAIDPLLSPFGIDAQASATAPERFDPGAKLDSRDRKESVGGEDEKAGAEPSEEPQVVDIPQGPGGSGGEASDEPTAEPAARPYPWVGVNCKARECAAMTYDDGPASGTPDVIEAYLAQGQALTFFQLGQVVANDEEMSTFAAAKGMEIASHTYVHDTSLPNRSPEKNKKEFGKTNEMLAKTTGRPPLFMRPPGGAVGKLTRQTAKESGQAIVNWDIDTRDWATKDTVQTAASAQTVKPGGVVLMHDIHAPTVAAAEEIATTMTEKGYSLVTIGELSDYSWDAGKLYCGERDEDACDF</sequence>
<keyword evidence="2" id="KW-0378">Hydrolase</keyword>
<organism evidence="6 7">
    <name type="scientific">Naumannella cuiyingiana</name>
    <dbReference type="NCBI Taxonomy" id="1347891"/>
    <lineage>
        <taxon>Bacteria</taxon>
        <taxon>Bacillati</taxon>
        <taxon>Actinomycetota</taxon>
        <taxon>Actinomycetes</taxon>
        <taxon>Propionibacteriales</taxon>
        <taxon>Propionibacteriaceae</taxon>
        <taxon>Naumannella</taxon>
    </lineage>
</organism>
<dbReference type="RefSeq" id="WP_179446010.1">
    <property type="nucleotide sequence ID" value="NZ_JACBZS010000001.1"/>
</dbReference>
<dbReference type="AlphaFoldDB" id="A0A7Z0DBK8"/>
<reference evidence="6 7" key="1">
    <citation type="submission" date="2020-07" db="EMBL/GenBank/DDBJ databases">
        <title>Sequencing the genomes of 1000 actinobacteria strains.</title>
        <authorList>
            <person name="Klenk H.-P."/>
        </authorList>
    </citation>
    <scope>NUCLEOTIDE SEQUENCE [LARGE SCALE GENOMIC DNA]</scope>
    <source>
        <strain evidence="6 7">DSM 103164</strain>
    </source>
</reference>
<dbReference type="Proteomes" id="UP000527616">
    <property type="component" value="Unassembled WGS sequence"/>
</dbReference>
<dbReference type="GO" id="GO:0046872">
    <property type="term" value="F:metal ion binding"/>
    <property type="evidence" value="ECO:0007669"/>
    <property type="project" value="UniProtKB-KW"/>
</dbReference>
<accession>A0A7Z0DBK8</accession>
<dbReference type="GO" id="GO:0016810">
    <property type="term" value="F:hydrolase activity, acting on carbon-nitrogen (but not peptide) bonds"/>
    <property type="evidence" value="ECO:0007669"/>
    <property type="project" value="InterPro"/>
</dbReference>
<feature type="region of interest" description="Disordered" evidence="3">
    <location>
        <begin position="240"/>
        <end position="304"/>
    </location>
</feature>
<dbReference type="PROSITE" id="PS51677">
    <property type="entry name" value="NODB"/>
    <property type="match status" value="1"/>
</dbReference>
<evidence type="ECO:0000256" key="4">
    <source>
        <dbReference type="SAM" id="SignalP"/>
    </source>
</evidence>
<protein>
    <submittedName>
        <fullName evidence="6">Peptidoglycan/xylan/chitin deacetylase (PgdA/CDA1 family)</fullName>
    </submittedName>
</protein>
<dbReference type="InterPro" id="IPR011330">
    <property type="entry name" value="Glyco_hydro/deAcase_b/a-brl"/>
</dbReference>
<dbReference type="InterPro" id="IPR002509">
    <property type="entry name" value="NODB_dom"/>
</dbReference>
<dbReference type="Gene3D" id="3.20.20.370">
    <property type="entry name" value="Glycoside hydrolase/deacetylase"/>
    <property type="match status" value="1"/>
</dbReference>
<evidence type="ECO:0000256" key="1">
    <source>
        <dbReference type="ARBA" id="ARBA00022723"/>
    </source>
</evidence>